<reference evidence="2 3" key="2">
    <citation type="submission" date="2018-11" db="EMBL/GenBank/DDBJ databases">
        <authorList>
            <consortium name="Pathogen Informatics"/>
        </authorList>
    </citation>
    <scope>NUCLEOTIDE SEQUENCE [LARGE SCALE GENOMIC DNA]</scope>
</reference>
<evidence type="ECO:0000313" key="4">
    <source>
        <dbReference type="WBParaSite" id="ASIM_0001625801-mRNA-1"/>
    </source>
</evidence>
<feature type="transmembrane region" description="Helical" evidence="1">
    <location>
        <begin position="246"/>
        <end position="271"/>
    </location>
</feature>
<accession>A0A0M3K5L7</accession>
<keyword evidence="3" id="KW-1185">Reference proteome</keyword>
<keyword evidence="1" id="KW-0472">Membrane</keyword>
<dbReference type="EMBL" id="UYRR01032473">
    <property type="protein sequence ID" value="VDK55769.1"/>
    <property type="molecule type" value="Genomic_DNA"/>
</dbReference>
<feature type="transmembrane region" description="Helical" evidence="1">
    <location>
        <begin position="7"/>
        <end position="27"/>
    </location>
</feature>
<keyword evidence="1" id="KW-0812">Transmembrane</keyword>
<evidence type="ECO:0000313" key="3">
    <source>
        <dbReference type="Proteomes" id="UP000267096"/>
    </source>
</evidence>
<sequence>MHICRCFSIISPFKIASLPFILTVAIFQMGSLLYLHAIFIFISFTLSGLLYGSLKTIFQLSVHFIDVFQAHTAFIAKRNLFSQMKFAHNSNRMFTMFALSRAVELTGNLLGFVVIAVTFSSQNASTHKTEIPCGRDFCFEINPPSLSASVSPITNLFAIYNRNFIHIAAQFTLYSLLCIAVFIAAIPLRSTHLIFNNLASDQSPIDILAKSSLNDIFPLPLASGYLEVFIFYEISNAITYCVTHNILTVCTIFIFTILFITIFILFITIILTNEVSLDAIPLFCAILTAYG</sequence>
<dbReference type="OrthoDB" id="10489783at2759"/>
<dbReference type="Proteomes" id="UP000267096">
    <property type="component" value="Unassembled WGS sequence"/>
</dbReference>
<feature type="transmembrane region" description="Helical" evidence="1">
    <location>
        <begin position="171"/>
        <end position="188"/>
    </location>
</feature>
<evidence type="ECO:0000256" key="1">
    <source>
        <dbReference type="SAM" id="Phobius"/>
    </source>
</evidence>
<dbReference type="AlphaFoldDB" id="A0A0M3K5L7"/>
<evidence type="ECO:0000313" key="2">
    <source>
        <dbReference type="EMBL" id="VDK55769.1"/>
    </source>
</evidence>
<keyword evidence="1" id="KW-1133">Transmembrane helix</keyword>
<organism evidence="4">
    <name type="scientific">Anisakis simplex</name>
    <name type="common">Herring worm</name>
    <dbReference type="NCBI Taxonomy" id="6269"/>
    <lineage>
        <taxon>Eukaryota</taxon>
        <taxon>Metazoa</taxon>
        <taxon>Ecdysozoa</taxon>
        <taxon>Nematoda</taxon>
        <taxon>Chromadorea</taxon>
        <taxon>Rhabditida</taxon>
        <taxon>Spirurina</taxon>
        <taxon>Ascaridomorpha</taxon>
        <taxon>Ascaridoidea</taxon>
        <taxon>Anisakidae</taxon>
        <taxon>Anisakis</taxon>
        <taxon>Anisakis simplex complex</taxon>
    </lineage>
</organism>
<reference evidence="4" key="1">
    <citation type="submission" date="2017-02" db="UniProtKB">
        <authorList>
            <consortium name="WormBaseParasite"/>
        </authorList>
    </citation>
    <scope>IDENTIFICATION</scope>
</reference>
<gene>
    <name evidence="2" type="ORF">ASIM_LOCUS15665</name>
</gene>
<dbReference type="WBParaSite" id="ASIM_0001625801-mRNA-1">
    <property type="protein sequence ID" value="ASIM_0001625801-mRNA-1"/>
    <property type="gene ID" value="ASIM_0001625801"/>
</dbReference>
<proteinExistence type="predicted"/>
<feature type="transmembrane region" description="Helical" evidence="1">
    <location>
        <begin position="33"/>
        <end position="54"/>
    </location>
</feature>
<name>A0A0M3K5L7_ANISI</name>
<protein>
    <submittedName>
        <fullName evidence="4">G protein-coupled receptor</fullName>
    </submittedName>
</protein>